<name>A0A5C6K1N8_9ACTN</name>
<proteinExistence type="predicted"/>
<organism evidence="1 2">
    <name type="scientific">Streptomyces misionensis</name>
    <dbReference type="NCBI Taxonomy" id="67331"/>
    <lineage>
        <taxon>Bacteria</taxon>
        <taxon>Bacillati</taxon>
        <taxon>Actinomycetota</taxon>
        <taxon>Actinomycetes</taxon>
        <taxon>Kitasatosporales</taxon>
        <taxon>Streptomycetaceae</taxon>
        <taxon>Streptomyces</taxon>
    </lineage>
</organism>
<keyword evidence="2" id="KW-1185">Reference proteome</keyword>
<dbReference type="Proteomes" id="UP000320481">
    <property type="component" value="Unassembled WGS sequence"/>
</dbReference>
<comment type="caution">
    <text evidence="1">The sequence shown here is derived from an EMBL/GenBank/DDBJ whole genome shotgun (WGS) entry which is preliminary data.</text>
</comment>
<evidence type="ECO:0000313" key="1">
    <source>
        <dbReference type="EMBL" id="TWV56313.1"/>
    </source>
</evidence>
<gene>
    <name evidence="1" type="ORF">FRZ03_04205</name>
</gene>
<reference evidence="1" key="1">
    <citation type="journal article" date="2019" name="Microbiol. Resour. Announc.">
        <title>Draft Genomic Sequences of Streptomyces misionensis and Streptomyces albidoflavus, bacteria applied for phytopathogen biocontrol.</title>
        <authorList>
            <person name="Pylro V."/>
            <person name="Dias A."/>
            <person name="Andreote F."/>
            <person name="Varani A."/>
            <person name="Andreote C."/>
            <person name="Bernardo E."/>
            <person name="Martins T."/>
        </authorList>
    </citation>
    <scope>NUCLEOTIDE SEQUENCE [LARGE SCALE GENOMIC DNA]</scope>
    <source>
        <strain evidence="1">66</strain>
    </source>
</reference>
<dbReference type="RefSeq" id="WP_146463776.1">
    <property type="nucleotide sequence ID" value="NZ_VOGW01000028.1"/>
</dbReference>
<evidence type="ECO:0000313" key="2">
    <source>
        <dbReference type="Proteomes" id="UP000320481"/>
    </source>
</evidence>
<accession>A0A5C6K1N8</accession>
<sequence>MTTTFHPLALLPVLPYNTLTERQARGLAWAWDGEDLTTIGPLDLGERSIRRIDSRTSWFPRACRRCAEREALKAVVEHGQSCEQCVDDHTRCPTGLRLVRTVRAARR</sequence>
<dbReference type="AlphaFoldDB" id="A0A5C6K1N8"/>
<protein>
    <submittedName>
        <fullName evidence="1">Uncharacterized protein</fullName>
    </submittedName>
</protein>
<dbReference type="EMBL" id="VOGW01000028">
    <property type="protein sequence ID" value="TWV56313.1"/>
    <property type="molecule type" value="Genomic_DNA"/>
</dbReference>